<feature type="signal peptide" evidence="1">
    <location>
        <begin position="1"/>
        <end position="26"/>
    </location>
</feature>
<proteinExistence type="predicted"/>
<sequence length="294" mass="31768">MKLNKKILSVTLAFIMLLSTSLTAFAESDSKSFLALGADLTESEKATVLDLLGVDQNDLSNYDVVTISNEDEKNYLSDYMSESVIGGRSLSSVLIEKQDSGHGIYVTTHNITYCTTGMYRNALITAGITDADVTVAGPFDISGTAALVGALKAYEVMTGETVSEESIDAAVNELVTTGSIADTLGDSEKVEQLMALAKQYVVEGNLDSQEDIMNAIDKAAEELDITLTDSQRSQISTLMEKISTLDIDKEALKAQAKELYNSLKDMGIDLDDAGVRAKLKDIFVSFIELLKSFF</sequence>
<evidence type="ECO:0000256" key="1">
    <source>
        <dbReference type="SAM" id="SignalP"/>
    </source>
</evidence>
<organism evidence="3 4">
    <name type="scientific">Lachnotalea glycerini</name>
    <dbReference type="NCBI Taxonomy" id="1763509"/>
    <lineage>
        <taxon>Bacteria</taxon>
        <taxon>Bacillati</taxon>
        <taxon>Bacillota</taxon>
        <taxon>Clostridia</taxon>
        <taxon>Lachnospirales</taxon>
        <taxon>Lachnospiraceae</taxon>
        <taxon>Lachnotalea</taxon>
    </lineage>
</organism>
<dbReference type="Proteomes" id="UP000247523">
    <property type="component" value="Unassembled WGS sequence"/>
</dbReference>
<gene>
    <name evidence="2" type="ORF">C8E03_12219</name>
    <name evidence="3" type="ORF">CG710_012635</name>
</gene>
<dbReference type="EMBL" id="NOKA02000027">
    <property type="protein sequence ID" value="RDY30855.1"/>
    <property type="molecule type" value="Genomic_DNA"/>
</dbReference>
<accession>A0A255ICF9</accession>
<dbReference type="AlphaFoldDB" id="A0A255ICF9"/>
<feature type="chain" id="PRO_5013507355" evidence="1">
    <location>
        <begin position="27"/>
        <end position="294"/>
    </location>
</feature>
<keyword evidence="4" id="KW-1185">Reference proteome</keyword>
<reference evidence="3" key="3">
    <citation type="submission" date="2018-07" db="EMBL/GenBank/DDBJ databases">
        <authorList>
            <person name="Quirk P.G."/>
            <person name="Krulwich T.A."/>
        </authorList>
    </citation>
    <scope>NUCLEOTIDE SEQUENCE</scope>
    <source>
        <strain evidence="3">CCRI-19302</strain>
    </source>
</reference>
<dbReference type="EMBL" id="QICS01000022">
    <property type="protein sequence ID" value="PXV84761.1"/>
    <property type="molecule type" value="Genomic_DNA"/>
</dbReference>
<reference evidence="3 4" key="1">
    <citation type="journal article" date="2017" name="Genome Announc.">
        <title>Draft Genome Sequence of a Sporulating and Motile Strain of Lachnotalea glycerini Isolated from Water in Quebec City, Canada.</title>
        <authorList>
            <person name="Maheux A.F."/>
            <person name="Boudreau D.K."/>
            <person name="Berube E."/>
            <person name="Boissinot M."/>
            <person name="Raymond F."/>
            <person name="Brodeur S."/>
            <person name="Corbeil J."/>
            <person name="Isabel S."/>
            <person name="Omar R.F."/>
            <person name="Bergeron M.G."/>
        </authorList>
    </citation>
    <scope>NUCLEOTIDE SEQUENCE [LARGE SCALE GENOMIC DNA]</scope>
    <source>
        <strain evidence="3 4">CCRI-19302</strain>
    </source>
</reference>
<evidence type="ECO:0000313" key="2">
    <source>
        <dbReference type="EMBL" id="PXV84761.1"/>
    </source>
</evidence>
<reference evidence="2 5" key="2">
    <citation type="submission" date="2018-05" db="EMBL/GenBank/DDBJ databases">
        <title>Genomic Encyclopedia of Type Strains, Phase IV (KMG-IV): sequencing the most valuable type-strain genomes for metagenomic binning, comparative biology and taxonomic classification.</title>
        <authorList>
            <person name="Goeker M."/>
        </authorList>
    </citation>
    <scope>NUCLEOTIDE SEQUENCE [LARGE SCALE GENOMIC DNA]</scope>
    <source>
        <strain evidence="2 5">DSM 28816</strain>
    </source>
</reference>
<evidence type="ECO:0000313" key="3">
    <source>
        <dbReference type="EMBL" id="RDY30855.1"/>
    </source>
</evidence>
<evidence type="ECO:0000313" key="5">
    <source>
        <dbReference type="Proteomes" id="UP000247523"/>
    </source>
</evidence>
<protein>
    <submittedName>
        <fullName evidence="3">DUF1002 domain-containing protein</fullName>
    </submittedName>
</protein>
<comment type="caution">
    <text evidence="3">The sequence shown here is derived from an EMBL/GenBank/DDBJ whole genome shotgun (WGS) entry which is preliminary data.</text>
</comment>
<name>A0A255ICF9_9FIRM</name>
<evidence type="ECO:0000313" key="4">
    <source>
        <dbReference type="Proteomes" id="UP000216411"/>
    </source>
</evidence>
<dbReference type="InterPro" id="IPR009343">
    <property type="entry name" value="DUF1002"/>
</dbReference>
<keyword evidence="1" id="KW-0732">Signal</keyword>
<dbReference type="OrthoDB" id="9810153at2"/>
<dbReference type="Proteomes" id="UP000216411">
    <property type="component" value="Unassembled WGS sequence"/>
</dbReference>
<dbReference type="RefSeq" id="WP_094378044.1">
    <property type="nucleotide sequence ID" value="NZ_NOKA02000027.1"/>
</dbReference>
<dbReference type="Pfam" id="PF06207">
    <property type="entry name" value="DUF1002"/>
    <property type="match status" value="1"/>
</dbReference>